<name>A0A4Y4E501_CELCE</name>
<accession>A0A4Y4E501</accession>
<dbReference type="Pfam" id="PF14258">
    <property type="entry name" value="DUF4350"/>
    <property type="match status" value="1"/>
</dbReference>
<proteinExistence type="predicted"/>
<keyword evidence="2" id="KW-1133">Transmembrane helix</keyword>
<sequence length="422" mass="43832">MSTTHPGPPPSAAPVDVSGEGPRTVTTAYVPVVGDGTTAGSRARGRWRRARWPLVVVVALLALAGLSAIARPTTSSTPLAPDNPGPAGARAVAEVLRDQGVEVTYVTTVADAVAASADGGTLLVAQGDFLLDEQVEALVRTPTDLVLVAPPDFLLSPATDGGAELAYDWGSGTSARSPRCDDPAAVAAGALRSDGVGFLALGRTTVLCFPSPDDPAIGAYLVHETDERTVRAVDTTAVLRNDSVTEDGNAALALWMLGANERLVWLVPDPFDTSLGGGQDEQTPALSLPPWFGVVALQVLVVVLVIVLWRGRRLGPLVTEDLPVVVRAAETTRGRGRLYRRSGARGHAAAGLRASAADRLAGRLGLPRSADAPALVDAVARATGRPSEQVAQLLYGPPPADDAALLELARHLDRIESEVYHS</sequence>
<feature type="region of interest" description="Disordered" evidence="1">
    <location>
        <begin position="1"/>
        <end position="23"/>
    </location>
</feature>
<protein>
    <recommendedName>
        <fullName evidence="3">DUF4350 domain-containing protein</fullName>
    </recommendedName>
</protein>
<organism evidence="4 5">
    <name type="scientific">Cellulosimicrobium cellulans</name>
    <name type="common">Arthrobacter luteus</name>
    <dbReference type="NCBI Taxonomy" id="1710"/>
    <lineage>
        <taxon>Bacteria</taxon>
        <taxon>Bacillati</taxon>
        <taxon>Actinomycetota</taxon>
        <taxon>Actinomycetes</taxon>
        <taxon>Micrococcales</taxon>
        <taxon>Promicromonosporaceae</taxon>
        <taxon>Cellulosimicrobium</taxon>
    </lineage>
</organism>
<evidence type="ECO:0000256" key="2">
    <source>
        <dbReference type="SAM" id="Phobius"/>
    </source>
</evidence>
<dbReference type="InterPro" id="IPR025646">
    <property type="entry name" value="DUF4350"/>
</dbReference>
<comment type="caution">
    <text evidence="4">The sequence shown here is derived from an EMBL/GenBank/DDBJ whole genome shotgun (WGS) entry which is preliminary data.</text>
</comment>
<feature type="domain" description="DUF4350" evidence="3">
    <location>
        <begin position="81"/>
        <end position="257"/>
    </location>
</feature>
<keyword evidence="2" id="KW-0472">Membrane</keyword>
<dbReference type="Proteomes" id="UP000316659">
    <property type="component" value="Unassembled WGS sequence"/>
</dbReference>
<gene>
    <name evidence="4" type="ORF">CCE02nite_17600</name>
</gene>
<feature type="compositionally biased region" description="Pro residues" evidence="1">
    <location>
        <begin position="1"/>
        <end position="12"/>
    </location>
</feature>
<dbReference type="AlphaFoldDB" id="A0A4Y4E501"/>
<feature type="transmembrane region" description="Helical" evidence="2">
    <location>
        <begin position="291"/>
        <end position="309"/>
    </location>
</feature>
<evidence type="ECO:0000313" key="4">
    <source>
        <dbReference type="EMBL" id="GED09761.1"/>
    </source>
</evidence>
<evidence type="ECO:0000259" key="3">
    <source>
        <dbReference type="Pfam" id="PF14258"/>
    </source>
</evidence>
<keyword evidence="2" id="KW-0812">Transmembrane</keyword>
<evidence type="ECO:0000313" key="5">
    <source>
        <dbReference type="Proteomes" id="UP000316659"/>
    </source>
</evidence>
<dbReference type="RefSeq" id="WP_255318742.1">
    <property type="nucleotide sequence ID" value="NZ_BJNZ01000009.1"/>
</dbReference>
<reference evidence="4 5" key="1">
    <citation type="submission" date="2019-06" db="EMBL/GenBank/DDBJ databases">
        <title>Whole genome shotgun sequence of Cellulosimicrobium cellulans NBRC 15516.</title>
        <authorList>
            <person name="Hosoyama A."/>
            <person name="Uohara A."/>
            <person name="Ohji S."/>
            <person name="Ichikawa N."/>
        </authorList>
    </citation>
    <scope>NUCLEOTIDE SEQUENCE [LARGE SCALE GENOMIC DNA]</scope>
    <source>
        <strain evidence="4 5">NBRC 15516</strain>
    </source>
</reference>
<dbReference type="EMBL" id="BJNZ01000009">
    <property type="protein sequence ID" value="GED09761.1"/>
    <property type="molecule type" value="Genomic_DNA"/>
</dbReference>
<evidence type="ECO:0000256" key="1">
    <source>
        <dbReference type="SAM" id="MobiDB-lite"/>
    </source>
</evidence>
<feature type="transmembrane region" description="Helical" evidence="2">
    <location>
        <begin position="52"/>
        <end position="70"/>
    </location>
</feature>